<keyword evidence="8" id="KW-1185">Reference proteome</keyword>
<evidence type="ECO:0000256" key="5">
    <source>
        <dbReference type="ARBA" id="ARBA00023014"/>
    </source>
</evidence>
<feature type="domain" description="4Fe-4S ferredoxin-type" evidence="6">
    <location>
        <begin position="35"/>
        <end position="62"/>
    </location>
</feature>
<evidence type="ECO:0000256" key="2">
    <source>
        <dbReference type="ARBA" id="ARBA00022723"/>
    </source>
</evidence>
<dbReference type="Proteomes" id="UP000298460">
    <property type="component" value="Unassembled WGS sequence"/>
</dbReference>
<name>A0A4Z0R7E4_9FIRM</name>
<dbReference type="Gene3D" id="3.40.109.10">
    <property type="entry name" value="NADH Oxidase"/>
    <property type="match status" value="1"/>
</dbReference>
<dbReference type="GO" id="GO:0051536">
    <property type="term" value="F:iron-sulfur cluster binding"/>
    <property type="evidence" value="ECO:0007669"/>
    <property type="project" value="UniProtKB-KW"/>
</dbReference>
<dbReference type="PROSITE" id="PS00198">
    <property type="entry name" value="4FE4S_FER_1"/>
    <property type="match status" value="1"/>
</dbReference>
<dbReference type="EMBL" id="SPQQ01000002">
    <property type="protein sequence ID" value="TGE38718.1"/>
    <property type="molecule type" value="Genomic_DNA"/>
</dbReference>
<evidence type="ECO:0000259" key="6">
    <source>
        <dbReference type="PROSITE" id="PS51379"/>
    </source>
</evidence>
<dbReference type="PANTHER" id="PTHR43673:SF10">
    <property type="entry name" value="NADH DEHYDROGENASE_NAD(P)H NITROREDUCTASE XCC3605-RELATED"/>
    <property type="match status" value="1"/>
</dbReference>
<dbReference type="Pfam" id="PF00881">
    <property type="entry name" value="Nitroreductase"/>
    <property type="match status" value="1"/>
</dbReference>
<evidence type="ECO:0000256" key="3">
    <source>
        <dbReference type="ARBA" id="ARBA00023002"/>
    </source>
</evidence>
<keyword evidence="3" id="KW-0560">Oxidoreductase</keyword>
<dbReference type="SUPFAM" id="SSF54862">
    <property type="entry name" value="4Fe-4S ferredoxins"/>
    <property type="match status" value="1"/>
</dbReference>
<dbReference type="SUPFAM" id="SSF55469">
    <property type="entry name" value="FMN-dependent nitroreductase-like"/>
    <property type="match status" value="1"/>
</dbReference>
<dbReference type="InterPro" id="IPR029479">
    <property type="entry name" value="Nitroreductase"/>
</dbReference>
<keyword evidence="5" id="KW-0411">Iron-sulfur</keyword>
<dbReference type="Gene3D" id="3.30.70.20">
    <property type="match status" value="1"/>
</dbReference>
<dbReference type="GO" id="GO:0016491">
    <property type="term" value="F:oxidoreductase activity"/>
    <property type="evidence" value="ECO:0007669"/>
    <property type="project" value="UniProtKB-KW"/>
</dbReference>
<gene>
    <name evidence="7" type="ORF">E4K67_04325</name>
</gene>
<evidence type="ECO:0000313" key="7">
    <source>
        <dbReference type="EMBL" id="TGE38718.1"/>
    </source>
</evidence>
<proteinExistence type="inferred from homology"/>
<evidence type="ECO:0000256" key="4">
    <source>
        <dbReference type="ARBA" id="ARBA00023004"/>
    </source>
</evidence>
<keyword evidence="4" id="KW-0408">Iron</keyword>
<dbReference type="PROSITE" id="PS51379">
    <property type="entry name" value="4FE4S_FER_2"/>
    <property type="match status" value="2"/>
</dbReference>
<protein>
    <submittedName>
        <fullName evidence="7">4Fe-4S dicluster domain-containing protein</fullName>
    </submittedName>
</protein>
<sequence>MNLDLIQVNQETCIHCGFCVDVCPTVFITMGDQGPQVTGQNCIACGHCVAVCPVEALDNAKTPLSQQLSLENMPVLDADTAARFLRTRRSIRSYKQDPVSREKILQLLDIARLAPTGGNTQGVAYHVIDNIDTLHKITSAVIDWMEEQVQKGSSWGPYYAAPVDNYRKTGKDVILRDAPCLIVGIVAENFQSRGRDNTHFSLSYAELYAPSIELGTCWAGFFEACAAIGYQPLLNLLGLPEKSAVTGGLLLGYPKYTYKRLVDRNPLQVTWEK</sequence>
<keyword evidence="2" id="KW-0479">Metal-binding</keyword>
<dbReference type="InterPro" id="IPR000415">
    <property type="entry name" value="Nitroreductase-like"/>
</dbReference>
<reference evidence="7 8" key="1">
    <citation type="submission" date="2019-03" db="EMBL/GenBank/DDBJ databases">
        <title>Draft Genome Sequence of Desulfosporosinus fructosivorans Strain 63.6F, Isolated from Marine Sediment in the Baltic Sea.</title>
        <authorList>
            <person name="Hausmann B."/>
            <person name="Vandieken V."/>
            <person name="Pjevac P."/>
            <person name="Schreck K."/>
            <person name="Herbold C.W."/>
            <person name="Loy A."/>
        </authorList>
    </citation>
    <scope>NUCLEOTIDE SEQUENCE [LARGE SCALE GENOMIC DNA]</scope>
    <source>
        <strain evidence="7 8">63.6F</strain>
    </source>
</reference>
<evidence type="ECO:0000313" key="8">
    <source>
        <dbReference type="Proteomes" id="UP000298460"/>
    </source>
</evidence>
<evidence type="ECO:0000256" key="1">
    <source>
        <dbReference type="ARBA" id="ARBA00007118"/>
    </source>
</evidence>
<dbReference type="OrthoDB" id="368873at2"/>
<comment type="caution">
    <text evidence="7">The sequence shown here is derived from an EMBL/GenBank/DDBJ whole genome shotgun (WGS) entry which is preliminary data.</text>
</comment>
<organism evidence="7 8">
    <name type="scientific">Desulfosporosinus fructosivorans</name>
    <dbReference type="NCBI Taxonomy" id="2018669"/>
    <lineage>
        <taxon>Bacteria</taxon>
        <taxon>Bacillati</taxon>
        <taxon>Bacillota</taxon>
        <taxon>Clostridia</taxon>
        <taxon>Eubacteriales</taxon>
        <taxon>Desulfitobacteriaceae</taxon>
        <taxon>Desulfosporosinus</taxon>
    </lineage>
</organism>
<dbReference type="GO" id="GO:0046872">
    <property type="term" value="F:metal ion binding"/>
    <property type="evidence" value="ECO:0007669"/>
    <property type="project" value="UniProtKB-KW"/>
</dbReference>
<dbReference type="InterPro" id="IPR017896">
    <property type="entry name" value="4Fe4S_Fe-S-bd"/>
</dbReference>
<dbReference type="PANTHER" id="PTHR43673">
    <property type="entry name" value="NAD(P)H NITROREDUCTASE YDGI-RELATED"/>
    <property type="match status" value="1"/>
</dbReference>
<dbReference type="InterPro" id="IPR017900">
    <property type="entry name" value="4Fe4S_Fe_S_CS"/>
</dbReference>
<dbReference type="AlphaFoldDB" id="A0A4Z0R7E4"/>
<dbReference type="RefSeq" id="WP_135545213.1">
    <property type="nucleotide sequence ID" value="NZ_SPQQ01000002.1"/>
</dbReference>
<accession>A0A4Z0R7E4</accession>
<feature type="domain" description="4Fe-4S ferredoxin-type" evidence="6">
    <location>
        <begin position="4"/>
        <end position="33"/>
    </location>
</feature>
<dbReference type="CDD" id="cd02143">
    <property type="entry name" value="nitroreductase_FeS-like"/>
    <property type="match status" value="1"/>
</dbReference>
<dbReference type="Pfam" id="PF12838">
    <property type="entry name" value="Fer4_7"/>
    <property type="match status" value="1"/>
</dbReference>
<comment type="similarity">
    <text evidence="1">Belongs to the nitroreductase family.</text>
</comment>